<dbReference type="Pfam" id="PF12680">
    <property type="entry name" value="SnoaL_2"/>
    <property type="match status" value="1"/>
</dbReference>
<feature type="domain" description="SnoaL-like" evidence="1">
    <location>
        <begin position="12"/>
        <end position="103"/>
    </location>
</feature>
<evidence type="ECO:0000313" key="3">
    <source>
        <dbReference type="Proteomes" id="UP000215223"/>
    </source>
</evidence>
<dbReference type="InterPro" id="IPR037401">
    <property type="entry name" value="SnoaL-like"/>
</dbReference>
<sequence>MTTAKKIVVDCFENLFARKDFAAAGANVHPDFVTHSPGFPSGRDAFVEAMRNSPMVGADVSVERVIADEDHVVVHLHVVPPGEEHGTAVVDIVRVEDGLIVEHWDVKQPVPPGAEMF</sequence>
<evidence type="ECO:0000259" key="1">
    <source>
        <dbReference type="Pfam" id="PF12680"/>
    </source>
</evidence>
<proteinExistence type="predicted"/>
<dbReference type="Gene3D" id="3.10.450.50">
    <property type="match status" value="1"/>
</dbReference>
<dbReference type="Proteomes" id="UP000215223">
    <property type="component" value="Unassembled WGS sequence"/>
</dbReference>
<reference evidence="2 3" key="1">
    <citation type="submission" date="2017-07" db="EMBL/GenBank/DDBJ databases">
        <title>Amycolatopsis thailandensis Genome sequencing and assembly.</title>
        <authorList>
            <person name="Kaur N."/>
            <person name="Mayilraj S."/>
        </authorList>
    </citation>
    <scope>NUCLEOTIDE SEQUENCE [LARGE SCALE GENOMIC DNA]</scope>
    <source>
        <strain evidence="2 3">JCM 16380</strain>
    </source>
</reference>
<name>A0A229RZ31_9PSEU</name>
<protein>
    <recommendedName>
        <fullName evidence="1">SnoaL-like domain-containing protein</fullName>
    </recommendedName>
</protein>
<evidence type="ECO:0000313" key="2">
    <source>
        <dbReference type="EMBL" id="OXM51795.1"/>
    </source>
</evidence>
<dbReference type="InterPro" id="IPR032710">
    <property type="entry name" value="NTF2-like_dom_sf"/>
</dbReference>
<dbReference type="EMBL" id="NMQT01000091">
    <property type="protein sequence ID" value="OXM51795.1"/>
    <property type="molecule type" value="Genomic_DNA"/>
</dbReference>
<gene>
    <name evidence="2" type="ORF">CFP71_24725</name>
</gene>
<organism evidence="2 3">
    <name type="scientific">Amycolatopsis thailandensis</name>
    <dbReference type="NCBI Taxonomy" id="589330"/>
    <lineage>
        <taxon>Bacteria</taxon>
        <taxon>Bacillati</taxon>
        <taxon>Actinomycetota</taxon>
        <taxon>Actinomycetes</taxon>
        <taxon>Pseudonocardiales</taxon>
        <taxon>Pseudonocardiaceae</taxon>
        <taxon>Amycolatopsis</taxon>
    </lineage>
</organism>
<dbReference type="SUPFAM" id="SSF54427">
    <property type="entry name" value="NTF2-like"/>
    <property type="match status" value="1"/>
</dbReference>
<accession>A0A229RZ31</accession>
<dbReference type="AlphaFoldDB" id="A0A229RZ31"/>
<comment type="caution">
    <text evidence="2">The sequence shown here is derived from an EMBL/GenBank/DDBJ whole genome shotgun (WGS) entry which is preliminary data.</text>
</comment>
<dbReference type="RefSeq" id="WP_093936324.1">
    <property type="nucleotide sequence ID" value="NZ_JBHUSO010000317.1"/>
</dbReference>
<dbReference type="OrthoDB" id="129343at2"/>
<keyword evidence="3" id="KW-1185">Reference proteome</keyword>